<dbReference type="AlphaFoldDB" id="A0A2I1GIP4"/>
<feature type="transmembrane region" description="Helical" evidence="1">
    <location>
        <begin position="39"/>
        <end position="64"/>
    </location>
</feature>
<keyword evidence="3" id="KW-1185">Reference proteome</keyword>
<evidence type="ECO:0000256" key="1">
    <source>
        <dbReference type="SAM" id="Phobius"/>
    </source>
</evidence>
<name>A0A2I1GIP4_9GLOM</name>
<organism evidence="2 3">
    <name type="scientific">Rhizophagus irregularis</name>
    <dbReference type="NCBI Taxonomy" id="588596"/>
    <lineage>
        <taxon>Eukaryota</taxon>
        <taxon>Fungi</taxon>
        <taxon>Fungi incertae sedis</taxon>
        <taxon>Mucoromycota</taxon>
        <taxon>Glomeromycotina</taxon>
        <taxon>Glomeromycetes</taxon>
        <taxon>Glomerales</taxon>
        <taxon>Glomeraceae</taxon>
        <taxon>Rhizophagus</taxon>
    </lineage>
</organism>
<evidence type="ECO:0000313" key="3">
    <source>
        <dbReference type="Proteomes" id="UP000234323"/>
    </source>
</evidence>
<proteinExistence type="predicted"/>
<gene>
    <name evidence="2" type="ORF">RhiirA4_189296</name>
</gene>
<keyword evidence="1" id="KW-1133">Transmembrane helix</keyword>
<dbReference type="EMBL" id="LLXI01000457">
    <property type="protein sequence ID" value="PKY46485.1"/>
    <property type="molecule type" value="Genomic_DNA"/>
</dbReference>
<reference evidence="2 3" key="1">
    <citation type="submission" date="2015-10" db="EMBL/GenBank/DDBJ databases">
        <title>Genome analyses suggest a sexual origin of heterokaryosis in a supposedly ancient asexual fungus.</title>
        <authorList>
            <person name="Ropars J."/>
            <person name="Sedzielewska K."/>
            <person name="Noel J."/>
            <person name="Charron P."/>
            <person name="Farinelli L."/>
            <person name="Marton T."/>
            <person name="Kruger M."/>
            <person name="Pelin A."/>
            <person name="Brachmann A."/>
            <person name="Corradi N."/>
        </authorList>
    </citation>
    <scope>NUCLEOTIDE SEQUENCE [LARGE SCALE GENOMIC DNA]</scope>
    <source>
        <strain evidence="2 3">A4</strain>
    </source>
</reference>
<keyword evidence="1" id="KW-0472">Membrane</keyword>
<comment type="caution">
    <text evidence="2">The sequence shown here is derived from an EMBL/GenBank/DDBJ whole genome shotgun (WGS) entry which is preliminary data.</text>
</comment>
<evidence type="ECO:0000313" key="2">
    <source>
        <dbReference type="EMBL" id="PKY46485.1"/>
    </source>
</evidence>
<keyword evidence="1" id="KW-0812">Transmembrane</keyword>
<dbReference type="Proteomes" id="UP000234323">
    <property type="component" value="Unassembled WGS sequence"/>
</dbReference>
<protein>
    <submittedName>
        <fullName evidence="2">Uncharacterized protein</fullName>
    </submittedName>
</protein>
<accession>A0A2I1GIP4</accession>
<sequence length="65" mass="7704">MYIWTLILRNAFLGKVDLRLKCEEMVFRLYDKLKEILNIITHGSSSLVIGEYYFCMMIIIIMLAI</sequence>